<protein>
    <submittedName>
        <fullName evidence="1">Uncharacterized protein</fullName>
    </submittedName>
</protein>
<reference evidence="1 2" key="1">
    <citation type="submission" date="2014-02" db="EMBL/GenBank/DDBJ databases">
        <title>Single nucleus genome sequencing reveals high similarity among nuclei of an endomycorrhizal fungus.</title>
        <authorList>
            <person name="Lin K."/>
            <person name="Geurts R."/>
            <person name="Zhang Z."/>
            <person name="Limpens E."/>
            <person name="Saunders D.G."/>
            <person name="Mu D."/>
            <person name="Pang E."/>
            <person name="Cao H."/>
            <person name="Cha H."/>
            <person name="Lin T."/>
            <person name="Zhou Q."/>
            <person name="Shang Y."/>
            <person name="Li Y."/>
            <person name="Ivanov S."/>
            <person name="Sharma T."/>
            <person name="Velzen R.V."/>
            <person name="Ruijter N.D."/>
            <person name="Aanen D.K."/>
            <person name="Win J."/>
            <person name="Kamoun S."/>
            <person name="Bisseling T."/>
            <person name="Huang S."/>
        </authorList>
    </citation>
    <scope>NUCLEOTIDE SEQUENCE [LARGE SCALE GENOMIC DNA]</scope>
    <source>
        <strain evidence="2">DAOM197198w</strain>
    </source>
</reference>
<keyword evidence="2" id="KW-1185">Reference proteome</keyword>
<dbReference type="HOGENOM" id="CLU_1082367_0_0_1"/>
<evidence type="ECO:0000313" key="2">
    <source>
        <dbReference type="Proteomes" id="UP000022910"/>
    </source>
</evidence>
<dbReference type="Proteomes" id="UP000022910">
    <property type="component" value="Unassembled WGS sequence"/>
</dbReference>
<dbReference type="OrthoDB" id="2312113at2759"/>
<sequence>MLFQIFIQIFIQIFYLINLTIFYRILPYFTILLPKLAMNNTTSTSIVVESPILTRRRKIFGTCKGCNQPNTNFNECDYCIKWLKEQESTLKSIIIQRKSLIYNQSCYNCNQPNHLHYKIAACNNCGFPEYNVQDLRSVAVEDIYDDEDYDHDDDDENEFTGIKISDLSCSKCDHPMTSWLKCPDYNEIIDMICFELNEMNFDDPDYQKLWEAKENYEELLQQEQDDDQWVTEDEVNQDYDDYDNEEEYEQYDEIIEPRTVLSILGLQKQYQNYFHPSSLQDQTKCLSLCLKIKV</sequence>
<accession>A0A015K0P9</accession>
<gene>
    <name evidence="1" type="ORF">RirG_062410</name>
</gene>
<name>A0A015K0P9_RHIIW</name>
<organism evidence="1 2">
    <name type="scientific">Rhizophagus irregularis (strain DAOM 197198w)</name>
    <name type="common">Glomus intraradices</name>
    <dbReference type="NCBI Taxonomy" id="1432141"/>
    <lineage>
        <taxon>Eukaryota</taxon>
        <taxon>Fungi</taxon>
        <taxon>Fungi incertae sedis</taxon>
        <taxon>Mucoromycota</taxon>
        <taxon>Glomeromycotina</taxon>
        <taxon>Glomeromycetes</taxon>
        <taxon>Glomerales</taxon>
        <taxon>Glomeraceae</taxon>
        <taxon>Rhizophagus</taxon>
    </lineage>
</organism>
<evidence type="ECO:0000313" key="1">
    <source>
        <dbReference type="EMBL" id="EXX73180.1"/>
    </source>
</evidence>
<proteinExistence type="predicted"/>
<dbReference type="AlphaFoldDB" id="A0A015K0P9"/>
<dbReference type="EMBL" id="JEMT01014816">
    <property type="protein sequence ID" value="EXX73180.1"/>
    <property type="molecule type" value="Genomic_DNA"/>
</dbReference>
<comment type="caution">
    <text evidence="1">The sequence shown here is derived from an EMBL/GenBank/DDBJ whole genome shotgun (WGS) entry which is preliminary data.</text>
</comment>